<evidence type="ECO:0000256" key="1">
    <source>
        <dbReference type="ARBA" id="ARBA00004114"/>
    </source>
</evidence>
<comment type="subunit">
    <text evidence="15">Interacts (via N-terminus) with ATRIP. Interacts with ATM, ATR and MDC1. Interacts with XPA (via N-terminus) upon UV irradiation. Interacts with CEP83, CCDC92, TTBK2, DVL3, NPHP3 and weakly with NPHP4. Interacts with DZIP1.</text>
</comment>
<keyword evidence="4" id="KW-0597">Phosphoprotein</keyword>
<comment type="function">
    <text evidence="14">Plays a role in microtubule organization and/or maintenance for the formation of primary cilia (PC), a microtubule-based structure that protrudes from the surface of epithelial cells. Plays a critical role in G2/M checkpoint and nuclear divisions. A key player in the DNA damage-activated ATR/ATM signaling cascade since it is required for the proper phosphorylation of H2AX, RPA, CHEK2 and CHEK1. Plays a critical role in chromosome segregation, acting as a mediator required for the maintenance of genomic stability through modulation of MDC1, RPA and CHEK1.</text>
</comment>
<keyword evidence="9" id="KW-0175">Coiled coil</keyword>
<evidence type="ECO:0000256" key="16">
    <source>
        <dbReference type="ARBA" id="ARBA00067900"/>
    </source>
</evidence>
<evidence type="ECO:0000256" key="7">
    <source>
        <dbReference type="ARBA" id="ARBA00022776"/>
    </source>
</evidence>
<dbReference type="InterPro" id="IPR001202">
    <property type="entry name" value="WW_dom"/>
</dbReference>
<dbReference type="GO" id="GO:0051301">
    <property type="term" value="P:cell division"/>
    <property type="evidence" value="ECO:0007669"/>
    <property type="project" value="UniProtKB-KW"/>
</dbReference>
<dbReference type="InParanoid" id="K1QWD2"/>
<keyword evidence="11" id="KW-0206">Cytoskeleton</keyword>
<dbReference type="PROSITE" id="PS50020">
    <property type="entry name" value="WW_DOMAIN_2"/>
    <property type="match status" value="1"/>
</dbReference>
<dbReference type="Pfam" id="PF00397">
    <property type="entry name" value="WW"/>
    <property type="match status" value="1"/>
</dbReference>
<dbReference type="GO" id="GO:0005634">
    <property type="term" value="C:nucleus"/>
    <property type="evidence" value="ECO:0007669"/>
    <property type="project" value="UniProtKB-SubCell"/>
</dbReference>
<dbReference type="GO" id="GO:0005814">
    <property type="term" value="C:centriole"/>
    <property type="evidence" value="ECO:0007669"/>
    <property type="project" value="UniProtKB-SubCell"/>
</dbReference>
<dbReference type="Gene3D" id="3.30.1470.10">
    <property type="entry name" value="Photosystem I PsaD, reaction center subunit II"/>
    <property type="match status" value="2"/>
</dbReference>
<evidence type="ECO:0000256" key="2">
    <source>
        <dbReference type="ARBA" id="ARBA00004123"/>
    </source>
</evidence>
<organism evidence="19">
    <name type="scientific">Magallana gigas</name>
    <name type="common">Pacific oyster</name>
    <name type="synonym">Crassostrea gigas</name>
    <dbReference type="NCBI Taxonomy" id="29159"/>
    <lineage>
        <taxon>Eukaryota</taxon>
        <taxon>Metazoa</taxon>
        <taxon>Spiralia</taxon>
        <taxon>Lophotrochozoa</taxon>
        <taxon>Mollusca</taxon>
        <taxon>Bivalvia</taxon>
        <taxon>Autobranchia</taxon>
        <taxon>Pteriomorphia</taxon>
        <taxon>Ostreida</taxon>
        <taxon>Ostreoidea</taxon>
        <taxon>Ostreidae</taxon>
        <taxon>Magallana</taxon>
    </lineage>
</organism>
<evidence type="ECO:0000256" key="10">
    <source>
        <dbReference type="ARBA" id="ARBA00023204"/>
    </source>
</evidence>
<sequence length="247" mass="27976">MNEKKAAISDRPDLVLEEKYDENYQPSEEEVCEYAQIIGIDPKTEPHLIYIAREGICAPLPDHWKPWVTYAICLSVSGSQALGGPTAGRSAGANKGNGYRADGGEKKEKENKTAEKVDGGLNAKHSQQINEEKTVINDRTDLVLEEKHDENYQPSEKEVCDYAEIIGIDPKTEPHLIYIAREGICAPLPDHWKPCQDSEGDIYYFNFATGENKWDHPCDKLYREKVKEERAKLSMNRKGKNTDQELH</sequence>
<evidence type="ECO:0000256" key="11">
    <source>
        <dbReference type="ARBA" id="ARBA00023212"/>
    </source>
</evidence>
<evidence type="ECO:0000256" key="9">
    <source>
        <dbReference type="ARBA" id="ARBA00023054"/>
    </source>
</evidence>
<dbReference type="InterPro" id="IPR053233">
    <property type="entry name" value="ABRA-related"/>
</dbReference>
<feature type="compositionally biased region" description="Basic and acidic residues" evidence="17">
    <location>
        <begin position="102"/>
        <end position="117"/>
    </location>
</feature>
<keyword evidence="12" id="KW-0539">Nucleus</keyword>
<dbReference type="GO" id="GO:0097539">
    <property type="term" value="C:ciliary transition fiber"/>
    <property type="evidence" value="ECO:0007669"/>
    <property type="project" value="UniProtKB-ARBA"/>
</dbReference>
<reference evidence="19" key="1">
    <citation type="journal article" date="2012" name="Nature">
        <title>The oyster genome reveals stress adaptation and complexity of shell formation.</title>
        <authorList>
            <person name="Zhang G."/>
            <person name="Fang X."/>
            <person name="Guo X."/>
            <person name="Li L."/>
            <person name="Luo R."/>
            <person name="Xu F."/>
            <person name="Yang P."/>
            <person name="Zhang L."/>
            <person name="Wang X."/>
            <person name="Qi H."/>
            <person name="Xiong Z."/>
            <person name="Que H."/>
            <person name="Xie Y."/>
            <person name="Holland P.W."/>
            <person name="Paps J."/>
            <person name="Zhu Y."/>
            <person name="Wu F."/>
            <person name="Chen Y."/>
            <person name="Wang J."/>
            <person name="Peng C."/>
            <person name="Meng J."/>
            <person name="Yang L."/>
            <person name="Liu J."/>
            <person name="Wen B."/>
            <person name="Zhang N."/>
            <person name="Huang Z."/>
            <person name="Zhu Q."/>
            <person name="Feng Y."/>
            <person name="Mount A."/>
            <person name="Hedgecock D."/>
            <person name="Xu Z."/>
            <person name="Liu Y."/>
            <person name="Domazet-Loso T."/>
            <person name="Du Y."/>
            <person name="Sun X."/>
            <person name="Zhang S."/>
            <person name="Liu B."/>
            <person name="Cheng P."/>
            <person name="Jiang X."/>
            <person name="Li J."/>
            <person name="Fan D."/>
            <person name="Wang W."/>
            <person name="Fu W."/>
            <person name="Wang T."/>
            <person name="Wang B."/>
            <person name="Zhang J."/>
            <person name="Peng Z."/>
            <person name="Li Y."/>
            <person name="Li N."/>
            <person name="Wang J."/>
            <person name="Chen M."/>
            <person name="He Y."/>
            <person name="Tan F."/>
            <person name="Song X."/>
            <person name="Zheng Q."/>
            <person name="Huang R."/>
            <person name="Yang H."/>
            <person name="Du X."/>
            <person name="Chen L."/>
            <person name="Yang M."/>
            <person name="Gaffney P.M."/>
            <person name="Wang S."/>
            <person name="Luo L."/>
            <person name="She Z."/>
            <person name="Ming Y."/>
            <person name="Huang W."/>
            <person name="Zhang S."/>
            <person name="Huang B."/>
            <person name="Zhang Y."/>
            <person name="Qu T."/>
            <person name="Ni P."/>
            <person name="Miao G."/>
            <person name="Wang J."/>
            <person name="Wang Q."/>
            <person name="Steinberg C.E."/>
            <person name="Wang H."/>
            <person name="Li N."/>
            <person name="Qian L."/>
            <person name="Zhang G."/>
            <person name="Li Y."/>
            <person name="Yang H."/>
            <person name="Liu X."/>
            <person name="Wang J."/>
            <person name="Yin Y."/>
            <person name="Wang J."/>
        </authorList>
    </citation>
    <scope>NUCLEOTIDE SEQUENCE [LARGE SCALE GENOMIC DNA]</scope>
    <source>
        <strain evidence="19">05x7-T-G4-1.051#20</strain>
    </source>
</reference>
<evidence type="ECO:0000256" key="3">
    <source>
        <dbReference type="ARBA" id="ARBA00022490"/>
    </source>
</evidence>
<evidence type="ECO:0000256" key="14">
    <source>
        <dbReference type="ARBA" id="ARBA00056906"/>
    </source>
</evidence>
<feature type="region of interest" description="Disordered" evidence="17">
    <location>
        <begin position="83"/>
        <end position="117"/>
    </location>
</feature>
<evidence type="ECO:0000256" key="6">
    <source>
        <dbReference type="ARBA" id="ARBA00022763"/>
    </source>
</evidence>
<evidence type="ECO:0000256" key="13">
    <source>
        <dbReference type="ARBA" id="ARBA00023306"/>
    </source>
</evidence>
<keyword evidence="10" id="KW-0234">DNA repair</keyword>
<evidence type="ECO:0000256" key="5">
    <source>
        <dbReference type="ARBA" id="ARBA00022618"/>
    </source>
</evidence>
<evidence type="ECO:0000313" key="19">
    <source>
        <dbReference type="EMBL" id="EKC33270.1"/>
    </source>
</evidence>
<dbReference type="CDD" id="cd00201">
    <property type="entry name" value="WW"/>
    <property type="match status" value="1"/>
</dbReference>
<evidence type="ECO:0000256" key="12">
    <source>
        <dbReference type="ARBA" id="ARBA00023242"/>
    </source>
</evidence>
<feature type="domain" description="WW" evidence="18">
    <location>
        <begin position="186"/>
        <end position="219"/>
    </location>
</feature>
<dbReference type="HOGENOM" id="CLU_1125481_0_0_1"/>
<accession>K1QWD2</accession>
<keyword evidence="13" id="KW-0131">Cell cycle</keyword>
<dbReference type="InterPro" id="IPR036020">
    <property type="entry name" value="WW_dom_sf"/>
</dbReference>
<evidence type="ECO:0000256" key="15">
    <source>
        <dbReference type="ARBA" id="ARBA00061715"/>
    </source>
</evidence>
<keyword evidence="5" id="KW-0132">Cell division</keyword>
<protein>
    <recommendedName>
        <fullName evidence="16">Centrosomal protein of 164 kDa</fullName>
    </recommendedName>
</protein>
<comment type="subcellular location">
    <subcellularLocation>
        <location evidence="1">Cytoplasm</location>
        <location evidence="1">Cytoskeleton</location>
        <location evidence="1">Microtubule organizing center</location>
        <location evidence="1">Centrosome</location>
        <location evidence="1">Centriole</location>
    </subcellularLocation>
    <subcellularLocation>
        <location evidence="2">Nucleus</location>
    </subcellularLocation>
</comment>
<dbReference type="PANTHER" id="PTHR21715">
    <property type="entry name" value="RH04127P"/>
    <property type="match status" value="1"/>
</dbReference>
<name>K1QWD2_MAGGI</name>
<proteinExistence type="predicted"/>
<dbReference type="PANTHER" id="PTHR21715:SF0">
    <property type="entry name" value="RH04127P"/>
    <property type="match status" value="1"/>
</dbReference>
<keyword evidence="3" id="KW-0963">Cytoplasm</keyword>
<dbReference type="GO" id="GO:0030030">
    <property type="term" value="P:cell projection organization"/>
    <property type="evidence" value="ECO:0007669"/>
    <property type="project" value="UniProtKB-KW"/>
</dbReference>
<evidence type="ECO:0000256" key="17">
    <source>
        <dbReference type="SAM" id="MobiDB-lite"/>
    </source>
</evidence>
<gene>
    <name evidence="19" type="ORF">CGI_10012650</name>
</gene>
<evidence type="ECO:0000256" key="8">
    <source>
        <dbReference type="ARBA" id="ARBA00022794"/>
    </source>
</evidence>
<evidence type="ECO:0000256" key="4">
    <source>
        <dbReference type="ARBA" id="ARBA00022553"/>
    </source>
</evidence>
<dbReference type="AlphaFoldDB" id="K1QWD2"/>
<dbReference type="SMART" id="SM00456">
    <property type="entry name" value="WW"/>
    <property type="match status" value="1"/>
</dbReference>
<dbReference type="SUPFAM" id="SSF51045">
    <property type="entry name" value="WW domain"/>
    <property type="match status" value="1"/>
</dbReference>
<evidence type="ECO:0000259" key="18">
    <source>
        <dbReference type="PROSITE" id="PS50020"/>
    </source>
</evidence>
<dbReference type="GO" id="GO:0006281">
    <property type="term" value="P:DNA repair"/>
    <property type="evidence" value="ECO:0007669"/>
    <property type="project" value="UniProtKB-KW"/>
</dbReference>
<keyword evidence="7" id="KW-0498">Mitosis</keyword>
<keyword evidence="6" id="KW-0227">DNA damage</keyword>
<dbReference type="EMBL" id="JH818649">
    <property type="protein sequence ID" value="EKC33270.1"/>
    <property type="molecule type" value="Genomic_DNA"/>
</dbReference>
<dbReference type="FunFam" id="3.30.1470.10:FF:000001">
    <property type="entry name" value="Centrosomal protein of 164 kDa"/>
    <property type="match status" value="1"/>
</dbReference>
<keyword evidence="8" id="KW-0970">Cilium biogenesis/degradation</keyword>